<evidence type="ECO:0000256" key="1">
    <source>
        <dbReference type="SAM" id="MobiDB-lite"/>
    </source>
</evidence>
<sequence>MLRMLTLAGSLAFGAVLALPSQHSGRLVKVYGDLATADRVAIVVPGADTTVATFEASTKRPGGAARALLAEAAKVGHGERLAVVAWLGYDAPPTWSLGAITDTAAVEGAKALRRTVTELHARTSAPIALLCHSYGSVVCAKAGPDLPVADMALFGSPGIDTPSDRMLSNPTPADSAPSNATLPNATPSGPPLLNPTPTLLDRTLLNPAPSDPTPSATRVWAGVGGSDWIRFVPKVKLGPLGFGADALSPGYGARVFEVGPGGHSDYFAPGTPSLRNLTLIALGRPGDVVAATPA</sequence>
<accession>A0ABW4GIJ2</accession>
<evidence type="ECO:0000313" key="4">
    <source>
        <dbReference type="EMBL" id="MFD1542562.1"/>
    </source>
</evidence>
<dbReference type="EMBL" id="JBHUCM010000032">
    <property type="protein sequence ID" value="MFD1542562.1"/>
    <property type="molecule type" value="Genomic_DNA"/>
</dbReference>
<feature type="chain" id="PRO_5045064457" evidence="2">
    <location>
        <begin position="19"/>
        <end position="294"/>
    </location>
</feature>
<protein>
    <submittedName>
        <fullName evidence="4">Alpha/beta hydrolase</fullName>
    </submittedName>
</protein>
<dbReference type="Pfam" id="PF06259">
    <property type="entry name" value="Abhydrolase_8"/>
    <property type="match status" value="1"/>
</dbReference>
<organism evidence="4 5">
    <name type="scientific">Nonomuraea guangzhouensis</name>
    <dbReference type="NCBI Taxonomy" id="1291555"/>
    <lineage>
        <taxon>Bacteria</taxon>
        <taxon>Bacillati</taxon>
        <taxon>Actinomycetota</taxon>
        <taxon>Actinomycetes</taxon>
        <taxon>Streptosporangiales</taxon>
        <taxon>Streptosporangiaceae</taxon>
        <taxon>Nonomuraea</taxon>
    </lineage>
</organism>
<gene>
    <name evidence="4" type="ORF">ACFSJ0_36290</name>
</gene>
<reference evidence="5" key="1">
    <citation type="journal article" date="2019" name="Int. J. Syst. Evol. Microbiol.">
        <title>The Global Catalogue of Microorganisms (GCM) 10K type strain sequencing project: providing services to taxonomists for standard genome sequencing and annotation.</title>
        <authorList>
            <consortium name="The Broad Institute Genomics Platform"/>
            <consortium name="The Broad Institute Genome Sequencing Center for Infectious Disease"/>
            <person name="Wu L."/>
            <person name="Ma J."/>
        </authorList>
    </citation>
    <scope>NUCLEOTIDE SEQUENCE [LARGE SCALE GENOMIC DNA]</scope>
    <source>
        <strain evidence="5">CGMCC 1.15399</strain>
    </source>
</reference>
<dbReference type="GO" id="GO:0016787">
    <property type="term" value="F:hydrolase activity"/>
    <property type="evidence" value="ECO:0007669"/>
    <property type="project" value="UniProtKB-KW"/>
</dbReference>
<keyword evidence="2" id="KW-0732">Signal</keyword>
<dbReference type="Proteomes" id="UP001597097">
    <property type="component" value="Unassembled WGS sequence"/>
</dbReference>
<feature type="compositionally biased region" description="Polar residues" evidence="1">
    <location>
        <begin position="166"/>
        <end position="185"/>
    </location>
</feature>
<evidence type="ECO:0000313" key="5">
    <source>
        <dbReference type="Proteomes" id="UP001597097"/>
    </source>
</evidence>
<feature type="region of interest" description="Disordered" evidence="1">
    <location>
        <begin position="160"/>
        <end position="198"/>
    </location>
</feature>
<evidence type="ECO:0000256" key="2">
    <source>
        <dbReference type="SAM" id="SignalP"/>
    </source>
</evidence>
<dbReference type="RefSeq" id="WP_219534292.1">
    <property type="nucleotide sequence ID" value="NZ_JAHKRM010000021.1"/>
</dbReference>
<keyword evidence="4" id="KW-0378">Hydrolase</keyword>
<comment type="caution">
    <text evidence="4">The sequence shown here is derived from an EMBL/GenBank/DDBJ whole genome shotgun (WGS) entry which is preliminary data.</text>
</comment>
<name>A0ABW4GIJ2_9ACTN</name>
<feature type="signal peptide" evidence="2">
    <location>
        <begin position="1"/>
        <end position="18"/>
    </location>
</feature>
<dbReference type="InterPro" id="IPR010427">
    <property type="entry name" value="DUF1023"/>
</dbReference>
<keyword evidence="5" id="KW-1185">Reference proteome</keyword>
<proteinExistence type="predicted"/>
<feature type="domain" description="DUF1023" evidence="3">
    <location>
        <begin position="23"/>
        <end position="163"/>
    </location>
</feature>
<evidence type="ECO:0000259" key="3">
    <source>
        <dbReference type="Pfam" id="PF06259"/>
    </source>
</evidence>